<reference evidence="5" key="1">
    <citation type="submission" date="2023-08" db="EMBL/GenBank/DDBJ databases">
        <title>A de novo genome assembly of Solanum verrucosum Schlechtendal, a Mexican diploid species geographically isolated from the other diploid A-genome species in potato relatives.</title>
        <authorList>
            <person name="Hosaka K."/>
        </authorList>
    </citation>
    <scope>NUCLEOTIDE SEQUENCE</scope>
    <source>
        <tissue evidence="5">Young leaves</tissue>
    </source>
</reference>
<protein>
    <recommendedName>
        <fullName evidence="7">Esterase</fullName>
    </recommendedName>
</protein>
<proteinExistence type="inferred from homology"/>
<gene>
    <name evidence="5" type="ORF">MTR67_052399</name>
</gene>
<dbReference type="InterPro" id="IPR001087">
    <property type="entry name" value="GDSL"/>
</dbReference>
<sequence length="391" mass="43224">MINSLLGIVVVSIVGFTITFAYNDKVIDSTEVIASCDFPAIYNFGDSNSDTGGIAAAFYPMAAPCGESYFHRPAGRGSDGRLIIDFIAEQLGVPQLSPYLDTLGTSYRHGANFATGGATIRRINESWFANGVSPFPLDIQVEHYTQFKERTTYFYNQGKEESDKSRLAIPVEFSKALYTIDIGQNDISAAFRMLPNMEQVRAIIPDIINQFAAQLRELYKKGARNLWIHNTGPIGCLPVATVKIKDPAAGYLDEHGCVKDMNDIAIAFNKHLFDMLTKLRIELQQAAITYVDLYKAKYELISNAKNQGFEEASKICCGYHENGEDVWCGNKKRLNNGTEIYAGSCNNPSTVISWDGVHYTQAANHWIANYILNASISNPTLPIAKACSPLH</sequence>
<dbReference type="InterPro" id="IPR035669">
    <property type="entry name" value="SGNH_plant_lipase-like"/>
</dbReference>
<evidence type="ECO:0000256" key="2">
    <source>
        <dbReference type="ARBA" id="ARBA00022729"/>
    </source>
</evidence>
<dbReference type="CDD" id="cd01837">
    <property type="entry name" value="SGNH_plant_lipase_like"/>
    <property type="match status" value="1"/>
</dbReference>
<dbReference type="InterPro" id="IPR036514">
    <property type="entry name" value="SGNH_hydro_sf"/>
</dbReference>
<name>A0AAF1A3H6_SOLVR</name>
<keyword evidence="2" id="KW-0732">Signal</keyword>
<dbReference type="EMBL" id="CP133623">
    <property type="protein sequence ID" value="WMV59014.1"/>
    <property type="molecule type" value="Genomic_DNA"/>
</dbReference>
<dbReference type="GO" id="GO:0016788">
    <property type="term" value="F:hydrolase activity, acting on ester bonds"/>
    <property type="evidence" value="ECO:0007669"/>
    <property type="project" value="InterPro"/>
</dbReference>
<organism evidence="5 6">
    <name type="scientific">Solanum verrucosum</name>
    <dbReference type="NCBI Taxonomy" id="315347"/>
    <lineage>
        <taxon>Eukaryota</taxon>
        <taxon>Viridiplantae</taxon>
        <taxon>Streptophyta</taxon>
        <taxon>Embryophyta</taxon>
        <taxon>Tracheophyta</taxon>
        <taxon>Spermatophyta</taxon>
        <taxon>Magnoliopsida</taxon>
        <taxon>eudicotyledons</taxon>
        <taxon>Gunneridae</taxon>
        <taxon>Pentapetalae</taxon>
        <taxon>asterids</taxon>
        <taxon>lamiids</taxon>
        <taxon>Solanales</taxon>
        <taxon>Solanaceae</taxon>
        <taxon>Solanoideae</taxon>
        <taxon>Solaneae</taxon>
        <taxon>Solanum</taxon>
    </lineage>
</organism>
<keyword evidence="6" id="KW-1185">Reference proteome</keyword>
<dbReference type="Gene3D" id="3.40.50.1110">
    <property type="entry name" value="SGNH hydrolase"/>
    <property type="match status" value="1"/>
</dbReference>
<dbReference type="PANTHER" id="PTHR22835:SF669">
    <property type="entry name" value="ALPHA-L-FUCOSIDASE"/>
    <property type="match status" value="1"/>
</dbReference>
<evidence type="ECO:0000256" key="3">
    <source>
        <dbReference type="ARBA" id="ARBA00022801"/>
    </source>
</evidence>
<evidence type="ECO:0008006" key="7">
    <source>
        <dbReference type="Google" id="ProtNLM"/>
    </source>
</evidence>
<evidence type="ECO:0000313" key="5">
    <source>
        <dbReference type="EMBL" id="WMV59014.1"/>
    </source>
</evidence>
<evidence type="ECO:0000256" key="4">
    <source>
        <dbReference type="ARBA" id="ARBA00023180"/>
    </source>
</evidence>
<evidence type="ECO:0000313" key="6">
    <source>
        <dbReference type="Proteomes" id="UP001234989"/>
    </source>
</evidence>
<dbReference type="AlphaFoldDB" id="A0AAF1A3H6"/>
<evidence type="ECO:0000256" key="1">
    <source>
        <dbReference type="ARBA" id="ARBA00008668"/>
    </source>
</evidence>
<accession>A0AAF1A3H6</accession>
<dbReference type="SUPFAM" id="SSF52266">
    <property type="entry name" value="SGNH hydrolase"/>
    <property type="match status" value="1"/>
</dbReference>
<dbReference type="Pfam" id="PF00657">
    <property type="entry name" value="Lipase_GDSL"/>
    <property type="match status" value="1"/>
</dbReference>
<keyword evidence="3" id="KW-0378">Hydrolase</keyword>
<keyword evidence="4" id="KW-0325">Glycoprotein</keyword>
<comment type="similarity">
    <text evidence="1">Belongs to the 'GDSL' lipolytic enzyme family.</text>
</comment>
<dbReference type="PANTHER" id="PTHR22835">
    <property type="entry name" value="ZINC FINGER FYVE DOMAIN CONTAINING PROTEIN"/>
    <property type="match status" value="1"/>
</dbReference>
<dbReference type="Proteomes" id="UP001234989">
    <property type="component" value="Chromosome 12"/>
</dbReference>